<dbReference type="AlphaFoldDB" id="A0AAE3ZNT0"/>
<reference evidence="7 8" key="1">
    <citation type="submission" date="2023-07" db="EMBL/GenBank/DDBJ databases">
        <title>Sequencing the genomes of 1000 actinobacteria strains.</title>
        <authorList>
            <person name="Klenk H.-P."/>
        </authorList>
    </citation>
    <scope>NUCLEOTIDE SEQUENCE [LARGE SCALE GENOMIC DNA]</scope>
    <source>
        <strain evidence="7 8">DSM 44711</strain>
    </source>
</reference>
<dbReference type="PANTHER" id="PTHR30055:SF239">
    <property type="entry name" value="TRANSCRIPTIONAL REGULATORY PROTEIN"/>
    <property type="match status" value="1"/>
</dbReference>
<protein>
    <submittedName>
        <fullName evidence="7">AcrR family transcriptional regulator</fullName>
    </submittedName>
</protein>
<feature type="DNA-binding region" description="H-T-H motif" evidence="4">
    <location>
        <begin position="28"/>
        <end position="47"/>
    </location>
</feature>
<dbReference type="GO" id="GO:0046677">
    <property type="term" value="P:response to antibiotic"/>
    <property type="evidence" value="ECO:0007669"/>
    <property type="project" value="InterPro"/>
</dbReference>
<evidence type="ECO:0000259" key="6">
    <source>
        <dbReference type="PROSITE" id="PS50977"/>
    </source>
</evidence>
<feature type="domain" description="HTH tetR-type" evidence="6">
    <location>
        <begin position="5"/>
        <end position="65"/>
    </location>
</feature>
<evidence type="ECO:0000256" key="4">
    <source>
        <dbReference type="PROSITE-ProRule" id="PRU00335"/>
    </source>
</evidence>
<sequence length="206" mass="21706">MPRAGLDRATVVAAGAALADEVGLAGLTMGLLAERLGVRTPSLYKHVENLEALHRGISIQAKAELGQALARATAGRSGADAGRAFADAWRRWALDHPGRYAAGDRLPAPGDEENLRVTNDLLQLLYDVLAGFDLHGARAVDAARAFRAALQGFTAIETAGGFGLPSDVDRSFRFLIDTVIAGLQTPHPSLPPDDAQPTPQFHPTAS</sequence>
<dbReference type="Gene3D" id="1.10.10.60">
    <property type="entry name" value="Homeodomain-like"/>
    <property type="match status" value="1"/>
</dbReference>
<evidence type="ECO:0000256" key="1">
    <source>
        <dbReference type="ARBA" id="ARBA00023015"/>
    </source>
</evidence>
<dbReference type="Proteomes" id="UP001183629">
    <property type="component" value="Unassembled WGS sequence"/>
</dbReference>
<dbReference type="Gene3D" id="1.10.357.10">
    <property type="entry name" value="Tetracycline Repressor, domain 2"/>
    <property type="match status" value="1"/>
</dbReference>
<feature type="compositionally biased region" description="Polar residues" evidence="5">
    <location>
        <begin position="197"/>
        <end position="206"/>
    </location>
</feature>
<keyword evidence="3" id="KW-0804">Transcription</keyword>
<keyword evidence="1" id="KW-0805">Transcription regulation</keyword>
<dbReference type="GO" id="GO:0045892">
    <property type="term" value="P:negative regulation of DNA-templated transcription"/>
    <property type="evidence" value="ECO:0007669"/>
    <property type="project" value="InterPro"/>
</dbReference>
<evidence type="ECO:0000313" key="7">
    <source>
        <dbReference type="EMBL" id="MDR7321533.1"/>
    </source>
</evidence>
<dbReference type="EMBL" id="JAVDYC010000001">
    <property type="protein sequence ID" value="MDR7321533.1"/>
    <property type="molecule type" value="Genomic_DNA"/>
</dbReference>
<dbReference type="InterPro" id="IPR001647">
    <property type="entry name" value="HTH_TetR"/>
</dbReference>
<organism evidence="7 8">
    <name type="scientific">Catenuloplanes niger</name>
    <dbReference type="NCBI Taxonomy" id="587534"/>
    <lineage>
        <taxon>Bacteria</taxon>
        <taxon>Bacillati</taxon>
        <taxon>Actinomycetota</taxon>
        <taxon>Actinomycetes</taxon>
        <taxon>Micromonosporales</taxon>
        <taxon>Micromonosporaceae</taxon>
        <taxon>Catenuloplanes</taxon>
    </lineage>
</organism>
<dbReference type="PROSITE" id="PS50977">
    <property type="entry name" value="HTH_TETR_2"/>
    <property type="match status" value="1"/>
</dbReference>
<dbReference type="RefSeq" id="WP_310410586.1">
    <property type="nucleotide sequence ID" value="NZ_JAVDYC010000001.1"/>
</dbReference>
<dbReference type="InterPro" id="IPR036271">
    <property type="entry name" value="Tet_transcr_reg_TetR-rel_C_sf"/>
</dbReference>
<evidence type="ECO:0000256" key="3">
    <source>
        <dbReference type="ARBA" id="ARBA00023163"/>
    </source>
</evidence>
<dbReference type="InterPro" id="IPR025996">
    <property type="entry name" value="MT1864/Rv1816-like_C"/>
</dbReference>
<dbReference type="InterPro" id="IPR050109">
    <property type="entry name" value="HTH-type_TetR-like_transc_reg"/>
</dbReference>
<dbReference type="Pfam" id="PF13305">
    <property type="entry name" value="TetR_C_33"/>
    <property type="match status" value="1"/>
</dbReference>
<keyword evidence="8" id="KW-1185">Reference proteome</keyword>
<dbReference type="GO" id="GO:0000976">
    <property type="term" value="F:transcription cis-regulatory region binding"/>
    <property type="evidence" value="ECO:0007669"/>
    <property type="project" value="TreeGrafter"/>
</dbReference>
<feature type="region of interest" description="Disordered" evidence="5">
    <location>
        <begin position="185"/>
        <end position="206"/>
    </location>
</feature>
<evidence type="ECO:0000256" key="5">
    <source>
        <dbReference type="SAM" id="MobiDB-lite"/>
    </source>
</evidence>
<dbReference type="PRINTS" id="PR00400">
    <property type="entry name" value="TETREPRESSOR"/>
</dbReference>
<evidence type="ECO:0000313" key="8">
    <source>
        <dbReference type="Proteomes" id="UP001183629"/>
    </source>
</evidence>
<dbReference type="SUPFAM" id="SSF48498">
    <property type="entry name" value="Tetracyclin repressor-like, C-terminal domain"/>
    <property type="match status" value="1"/>
</dbReference>
<dbReference type="InterPro" id="IPR003012">
    <property type="entry name" value="Tet_transcr_reg_TetR"/>
</dbReference>
<dbReference type="GO" id="GO:0003700">
    <property type="term" value="F:DNA-binding transcription factor activity"/>
    <property type="evidence" value="ECO:0007669"/>
    <property type="project" value="TreeGrafter"/>
</dbReference>
<gene>
    <name evidence="7" type="ORF">J2S44_001783</name>
</gene>
<dbReference type="InterPro" id="IPR009057">
    <property type="entry name" value="Homeodomain-like_sf"/>
</dbReference>
<proteinExistence type="predicted"/>
<name>A0AAE3ZNT0_9ACTN</name>
<keyword evidence="2 4" id="KW-0238">DNA-binding</keyword>
<dbReference type="SUPFAM" id="SSF46689">
    <property type="entry name" value="Homeodomain-like"/>
    <property type="match status" value="1"/>
</dbReference>
<accession>A0AAE3ZNT0</accession>
<evidence type="ECO:0000256" key="2">
    <source>
        <dbReference type="ARBA" id="ARBA00023125"/>
    </source>
</evidence>
<comment type="caution">
    <text evidence="7">The sequence shown here is derived from an EMBL/GenBank/DDBJ whole genome shotgun (WGS) entry which is preliminary data.</text>
</comment>
<dbReference type="PANTHER" id="PTHR30055">
    <property type="entry name" value="HTH-TYPE TRANSCRIPTIONAL REGULATOR RUTR"/>
    <property type="match status" value="1"/>
</dbReference>